<evidence type="ECO:0000259" key="24">
    <source>
        <dbReference type="Pfam" id="PF01764"/>
    </source>
</evidence>
<evidence type="ECO:0000256" key="19">
    <source>
        <dbReference type="ARBA" id="ARBA00023180"/>
    </source>
</evidence>
<evidence type="ECO:0000256" key="2">
    <source>
        <dbReference type="ARBA" id="ARBA00004123"/>
    </source>
</evidence>
<evidence type="ECO:0000256" key="13">
    <source>
        <dbReference type="ARBA" id="ARBA00022963"/>
    </source>
</evidence>
<evidence type="ECO:0000313" key="26">
    <source>
        <dbReference type="EMBL" id="KAF0401195.1"/>
    </source>
</evidence>
<keyword evidence="10" id="KW-0812">Transmembrane</keyword>
<dbReference type="CDD" id="cd00519">
    <property type="entry name" value="Lipase_3"/>
    <property type="match status" value="1"/>
</dbReference>
<evidence type="ECO:0000256" key="23">
    <source>
        <dbReference type="SAM" id="MobiDB-lite"/>
    </source>
</evidence>
<dbReference type="GO" id="GO:0006660">
    <property type="term" value="P:phosphatidylserine catabolic process"/>
    <property type="evidence" value="ECO:0007669"/>
    <property type="project" value="TreeGrafter"/>
</dbReference>
<dbReference type="GO" id="GO:0046461">
    <property type="term" value="P:neutral lipid catabolic process"/>
    <property type="evidence" value="ECO:0007669"/>
    <property type="project" value="TreeGrafter"/>
</dbReference>
<keyword evidence="19" id="KW-0325">Glycoprotein</keyword>
<evidence type="ECO:0000256" key="6">
    <source>
        <dbReference type="ARBA" id="ARBA00010701"/>
    </source>
</evidence>
<dbReference type="CDD" id="cd22920">
    <property type="entry name" value="HFD_CENP-T"/>
    <property type="match status" value="1"/>
</dbReference>
<accession>A0A8H3X2X5</accession>
<evidence type="ECO:0000256" key="3">
    <source>
        <dbReference type="ARBA" id="ARBA00004270"/>
    </source>
</evidence>
<reference evidence="26 27" key="1">
    <citation type="journal article" date="2019" name="Environ. Microbiol.">
        <title>At the nexus of three kingdoms: the genome of the mycorrhizal fungus Gigaspora margarita provides insights into plant, endobacterial and fungal interactions.</title>
        <authorList>
            <person name="Venice F."/>
            <person name="Ghignone S."/>
            <person name="Salvioli di Fossalunga A."/>
            <person name="Amselem J."/>
            <person name="Novero M."/>
            <person name="Xianan X."/>
            <person name="Sedzielewska Toro K."/>
            <person name="Morin E."/>
            <person name="Lipzen A."/>
            <person name="Grigoriev I.V."/>
            <person name="Henrissat B."/>
            <person name="Martin F.M."/>
            <person name="Bonfante P."/>
        </authorList>
    </citation>
    <scope>NUCLEOTIDE SEQUENCE [LARGE SCALE GENOMIC DNA]</scope>
    <source>
        <strain evidence="26 27">BEG34</strain>
    </source>
</reference>
<evidence type="ECO:0000256" key="22">
    <source>
        <dbReference type="ARBA" id="ARBA00029828"/>
    </source>
</evidence>
<evidence type="ECO:0000256" key="5">
    <source>
        <dbReference type="ARBA" id="ARBA00004343"/>
    </source>
</evidence>
<evidence type="ECO:0000256" key="17">
    <source>
        <dbReference type="ARBA" id="ARBA00023098"/>
    </source>
</evidence>
<dbReference type="EMBL" id="WTPW01002025">
    <property type="protein sequence ID" value="KAF0401195.1"/>
    <property type="molecule type" value="Genomic_DNA"/>
</dbReference>
<evidence type="ECO:0000256" key="20">
    <source>
        <dbReference type="ARBA" id="ARBA00023242"/>
    </source>
</evidence>
<dbReference type="Proteomes" id="UP000439903">
    <property type="component" value="Unassembled WGS sequence"/>
</dbReference>
<organism evidence="26 27">
    <name type="scientific">Gigaspora margarita</name>
    <dbReference type="NCBI Taxonomy" id="4874"/>
    <lineage>
        <taxon>Eukaryota</taxon>
        <taxon>Fungi</taxon>
        <taxon>Fungi incertae sedis</taxon>
        <taxon>Mucoromycota</taxon>
        <taxon>Glomeromycotina</taxon>
        <taxon>Glomeromycetes</taxon>
        <taxon>Diversisporales</taxon>
        <taxon>Gigasporaceae</taxon>
        <taxon>Gigaspora</taxon>
    </lineage>
</organism>
<keyword evidence="27" id="KW-1185">Reference proteome</keyword>
<dbReference type="Pfam" id="PF15511">
    <property type="entry name" value="CENP-T_C"/>
    <property type="match status" value="1"/>
</dbReference>
<gene>
    <name evidence="26" type="ORF">F8M41_009486</name>
</gene>
<dbReference type="GO" id="GO:0034727">
    <property type="term" value="P:piecemeal microautophagy of the nucleus"/>
    <property type="evidence" value="ECO:0007669"/>
    <property type="project" value="TreeGrafter"/>
</dbReference>
<sequence length="846" mass="96150">MTSGESSRSATVKAEETPSKLLRQLSRALAQPELDQQLTPLRQKVGTPRRRASTTPRTPRTRRTSIIHLTPSTTRLSLKKQNKDKDDKLKPKKETPQELLRALSRAPGFVKKPQVIMDAYNDQSAENIEFTREFKKEVNDVTDVYSDQDTETIEFTKEFNPDMNDDIIDVCNDSPKHKEFTRQFKLNLHEVNDDITDVYSDQDTETIEFTKGINDINEDIIDVCNDQVAETVEFTEEVKLNPQDINVDDITDVYNQATESIEFTGEDKMNIDDIDVYNDINVYDENIESTEETNIDSPKHKEPKPKGPPQLPKSLIKKVFNSFSNAKLSKAAMQVVVEGSQLFFEQIATDLATYAAHGKREIIQDKDVLLLMKRQGLINDNISFEYLAERYLPRELMNDVCVVARAGNRFQLIENILLLLNNKTNNCFGVALSFVFRSFAYSQQIPFYLGVKSSNPNTEHFTLKSSNPNTKYFTLKQVLHHGGTSSSTKNLFRKLEINPQNQQSIFTQFSFSASLSDNYHVVDCIDNPNPIGVQTIQNKIPNYNNKDSVLNLAKMSYDAYIELSKEAEWIDLDEDWEKLPFGWEDIGLRGYIFADPDNSTIIIAFKGTSLYLVNGGGPTAHKDKLNDNLMFSCCCAKIDFTWRGVCGCRMDKMKCNSTCINTESNDKDSYYNTALEIYKQAKIDYPNSNIWVTGHSLGGSIASLIALTYNLPAVVFQTPGELLYAKRIGLIPPYNSDSELFDYLEGLQIYHFGHNADPVFIGTCNGRTSTCYHGGFAMETKCHIGNTCTYDTRAKLGWKPSIWKHAMLPFIDEVINQWPKITKGKENLANCEVERECHDCKGWNFV</sequence>
<dbReference type="AlphaFoldDB" id="A0A8H3X2X5"/>
<keyword evidence="17" id="KW-0443">Lipid metabolism</keyword>
<keyword evidence="14" id="KW-0735">Signal-anchor</keyword>
<comment type="function">
    <text evidence="21">Lipase which is essential for lysis of subvacuolar cytoplasm to vacuole targeted bodies and intravacuolar autophagic bodies. Involved in the lysis of intravacuolar multivesicular body (MVB) vesicles. The intravacuolar membrane disintegration by ATG15 is critical to life span extension.</text>
</comment>
<evidence type="ECO:0000256" key="15">
    <source>
        <dbReference type="ARBA" id="ARBA00022989"/>
    </source>
</evidence>
<name>A0A8H3X2X5_GIGMA</name>
<keyword evidence="11" id="KW-0967">Endosome</keyword>
<dbReference type="GO" id="GO:0005694">
    <property type="term" value="C:chromosome"/>
    <property type="evidence" value="ECO:0007669"/>
    <property type="project" value="UniProtKB-SubCell"/>
</dbReference>
<dbReference type="GO" id="GO:0046982">
    <property type="term" value="F:protein heterodimerization activity"/>
    <property type="evidence" value="ECO:0007669"/>
    <property type="project" value="InterPro"/>
</dbReference>
<dbReference type="SUPFAM" id="SSF53474">
    <property type="entry name" value="alpha/beta-Hydrolases"/>
    <property type="match status" value="1"/>
</dbReference>
<dbReference type="Pfam" id="PF01764">
    <property type="entry name" value="Lipase_3"/>
    <property type="match status" value="1"/>
</dbReference>
<dbReference type="Gene3D" id="1.10.20.10">
    <property type="entry name" value="Histone, subunit A"/>
    <property type="match status" value="1"/>
</dbReference>
<dbReference type="PANTHER" id="PTHR47175">
    <property type="entry name" value="LIPASE ATG15-RELATED"/>
    <property type="match status" value="1"/>
</dbReference>
<feature type="region of interest" description="Disordered" evidence="23">
    <location>
        <begin position="29"/>
        <end position="64"/>
    </location>
</feature>
<dbReference type="InterPro" id="IPR050805">
    <property type="entry name" value="ATG15_Lipase"/>
</dbReference>
<proteinExistence type="inferred from homology"/>
<evidence type="ECO:0000256" key="11">
    <source>
        <dbReference type="ARBA" id="ARBA00022753"/>
    </source>
</evidence>
<feature type="domain" description="CENP-T/Histone H4 histone fold" evidence="25">
    <location>
        <begin position="309"/>
        <end position="403"/>
    </location>
</feature>
<evidence type="ECO:0000256" key="16">
    <source>
        <dbReference type="ARBA" id="ARBA00023006"/>
    </source>
</evidence>
<evidence type="ECO:0000259" key="25">
    <source>
        <dbReference type="Pfam" id="PF15511"/>
    </source>
</evidence>
<dbReference type="InterPro" id="IPR029058">
    <property type="entry name" value="AB_hydrolase_fold"/>
</dbReference>
<evidence type="ECO:0000256" key="1">
    <source>
        <dbReference type="ARBA" id="ARBA00001024"/>
    </source>
</evidence>
<dbReference type="GO" id="GO:0034496">
    <property type="term" value="P:multivesicular body membrane disassembly"/>
    <property type="evidence" value="ECO:0007669"/>
    <property type="project" value="TreeGrafter"/>
</dbReference>
<comment type="subunit">
    <text evidence="7">Binds to both phosphatidylinositol (PI) and phosphatidylinositol 3,5-bisphosphate (PIP2).</text>
</comment>
<feature type="compositionally biased region" description="Polar residues" evidence="23">
    <location>
        <begin position="1"/>
        <end position="10"/>
    </location>
</feature>
<keyword evidence="9" id="KW-0158">Chromosome</keyword>
<evidence type="ECO:0000256" key="12">
    <source>
        <dbReference type="ARBA" id="ARBA00022801"/>
    </source>
</evidence>
<dbReference type="InterPro" id="IPR009072">
    <property type="entry name" value="Histone-fold"/>
</dbReference>
<keyword evidence="12 26" id="KW-0378">Hydrolase</keyword>
<comment type="similarity">
    <text evidence="6">Belongs to the AB hydrolase superfamily. Lipase family.</text>
</comment>
<evidence type="ECO:0000256" key="7">
    <source>
        <dbReference type="ARBA" id="ARBA00011137"/>
    </source>
</evidence>
<dbReference type="InterPro" id="IPR035425">
    <property type="entry name" value="CENP-T/H4_C"/>
</dbReference>
<dbReference type="InterPro" id="IPR002921">
    <property type="entry name" value="Fungal_lipase-type"/>
</dbReference>
<comment type="subcellular location">
    <subcellularLocation>
        <location evidence="4">Chromosome</location>
    </subcellularLocation>
    <subcellularLocation>
        <location evidence="5">Endosome</location>
        <location evidence="5">Multivesicular body membrane</location>
        <topology evidence="5">Single-pass type II membrane protein</topology>
    </subcellularLocation>
    <subcellularLocation>
        <location evidence="2">Nucleus</location>
    </subcellularLocation>
    <subcellularLocation>
        <location evidence="3">Prevacuolar compartment membrane</location>
        <topology evidence="3">Single-pass type II membrane protein</topology>
    </subcellularLocation>
</comment>
<dbReference type="GO" id="GO:0005775">
    <property type="term" value="C:vacuolar lumen"/>
    <property type="evidence" value="ECO:0007669"/>
    <property type="project" value="TreeGrafter"/>
</dbReference>
<dbReference type="OrthoDB" id="58570at2759"/>
<evidence type="ECO:0000256" key="9">
    <source>
        <dbReference type="ARBA" id="ARBA00022454"/>
    </source>
</evidence>
<dbReference type="GO" id="GO:0032585">
    <property type="term" value="C:multivesicular body membrane"/>
    <property type="evidence" value="ECO:0007669"/>
    <property type="project" value="UniProtKB-SubCell"/>
</dbReference>
<feature type="domain" description="Fungal lipase-type" evidence="24">
    <location>
        <begin position="670"/>
        <end position="709"/>
    </location>
</feature>
<dbReference type="PANTHER" id="PTHR47175:SF2">
    <property type="entry name" value="LIPASE ATG15-RELATED"/>
    <property type="match status" value="1"/>
</dbReference>
<dbReference type="Gene3D" id="3.40.50.1820">
    <property type="entry name" value="alpha/beta hydrolase"/>
    <property type="match status" value="1"/>
</dbReference>
<keyword evidence="16" id="KW-0072">Autophagy</keyword>
<dbReference type="EC" id="3.1.1.3" evidence="8"/>
<protein>
    <recommendedName>
        <fullName evidence="8">triacylglycerol lipase</fullName>
        <ecNumber evidence="8">3.1.1.3</ecNumber>
    </recommendedName>
    <alternativeName>
        <fullName evidence="22">Autophagy-related protein 15</fullName>
    </alternativeName>
</protein>
<keyword evidence="13" id="KW-0442">Lipid degradation</keyword>
<evidence type="ECO:0000256" key="14">
    <source>
        <dbReference type="ARBA" id="ARBA00022968"/>
    </source>
</evidence>
<evidence type="ECO:0000256" key="4">
    <source>
        <dbReference type="ARBA" id="ARBA00004286"/>
    </source>
</evidence>
<dbReference type="GO" id="GO:0005634">
    <property type="term" value="C:nucleus"/>
    <property type="evidence" value="ECO:0007669"/>
    <property type="project" value="UniProtKB-SubCell"/>
</dbReference>
<evidence type="ECO:0000256" key="10">
    <source>
        <dbReference type="ARBA" id="ARBA00022692"/>
    </source>
</evidence>
<dbReference type="GO" id="GO:0004620">
    <property type="term" value="F:phospholipase activity"/>
    <property type="evidence" value="ECO:0007669"/>
    <property type="project" value="TreeGrafter"/>
</dbReference>
<feature type="region of interest" description="Disordered" evidence="23">
    <location>
        <begin position="1"/>
        <end position="20"/>
    </location>
</feature>
<dbReference type="GO" id="GO:0004806">
    <property type="term" value="F:triacylglycerol lipase activity"/>
    <property type="evidence" value="ECO:0007669"/>
    <property type="project" value="UniProtKB-EC"/>
</dbReference>
<keyword evidence="20" id="KW-0539">Nucleus</keyword>
<comment type="caution">
    <text evidence="26">The sequence shown here is derived from an EMBL/GenBank/DDBJ whole genome shotgun (WGS) entry which is preliminary data.</text>
</comment>
<feature type="region of interest" description="Disordered" evidence="23">
    <location>
        <begin position="289"/>
        <end position="311"/>
    </location>
</feature>
<evidence type="ECO:0000256" key="21">
    <source>
        <dbReference type="ARBA" id="ARBA00024663"/>
    </source>
</evidence>
<keyword evidence="18" id="KW-0472">Membrane</keyword>
<evidence type="ECO:0000313" key="27">
    <source>
        <dbReference type="Proteomes" id="UP000439903"/>
    </source>
</evidence>
<evidence type="ECO:0000256" key="8">
    <source>
        <dbReference type="ARBA" id="ARBA00013279"/>
    </source>
</evidence>
<dbReference type="SUPFAM" id="SSF47113">
    <property type="entry name" value="Histone-fold"/>
    <property type="match status" value="1"/>
</dbReference>
<evidence type="ECO:0000256" key="18">
    <source>
        <dbReference type="ARBA" id="ARBA00023136"/>
    </source>
</evidence>
<keyword evidence="15" id="KW-1133">Transmembrane helix</keyword>
<comment type="catalytic activity">
    <reaction evidence="1">
        <text>a triacylglycerol + H2O = a diacylglycerol + a fatty acid + H(+)</text>
        <dbReference type="Rhea" id="RHEA:12044"/>
        <dbReference type="ChEBI" id="CHEBI:15377"/>
        <dbReference type="ChEBI" id="CHEBI:15378"/>
        <dbReference type="ChEBI" id="CHEBI:17855"/>
        <dbReference type="ChEBI" id="CHEBI:18035"/>
        <dbReference type="ChEBI" id="CHEBI:28868"/>
        <dbReference type="EC" id="3.1.1.3"/>
    </reaction>
</comment>